<evidence type="ECO:0000313" key="2">
    <source>
        <dbReference type="WBParaSite" id="nRc.2.0.1.t22543-RA"/>
    </source>
</evidence>
<dbReference type="Proteomes" id="UP000887565">
    <property type="component" value="Unplaced"/>
</dbReference>
<protein>
    <submittedName>
        <fullName evidence="2">Uncharacterized protein</fullName>
    </submittedName>
</protein>
<sequence length="284" mass="32524">MKILELFNRKMQLLEISDEKIVNFSSKTGESNNDYSKLDDGTTTIIIASSPEMAKNIENEVSEISSRRQTSSPIVEKMHLFSSKSLKNGHSRTKFSSNILQNAHFQPTMKVKSFEDEYLEKENAKKLAQNGEILSSKFVVCPKNGAFDGASQLEMGDLDVEYQKLQDLFQEWKILSDANDQNNNNLTTSQMLNFQRLQTKVLEQHEFVQNLYEKQEKQEKPCLQKTLQSISQNLNFTPGKSSICKATVNNKCKAPDFSENEDLMSAIRRFGGKWKICLKVYYSK</sequence>
<name>A0A915J7V1_ROMCU</name>
<keyword evidence="1" id="KW-1185">Reference proteome</keyword>
<reference evidence="2" key="1">
    <citation type="submission" date="2022-11" db="UniProtKB">
        <authorList>
            <consortium name="WormBaseParasite"/>
        </authorList>
    </citation>
    <scope>IDENTIFICATION</scope>
</reference>
<dbReference type="AlphaFoldDB" id="A0A915J7V1"/>
<dbReference type="WBParaSite" id="nRc.2.0.1.t22543-RA">
    <property type="protein sequence ID" value="nRc.2.0.1.t22543-RA"/>
    <property type="gene ID" value="nRc.2.0.1.g22543"/>
</dbReference>
<organism evidence="1 2">
    <name type="scientific">Romanomermis culicivorax</name>
    <name type="common">Nematode worm</name>
    <dbReference type="NCBI Taxonomy" id="13658"/>
    <lineage>
        <taxon>Eukaryota</taxon>
        <taxon>Metazoa</taxon>
        <taxon>Ecdysozoa</taxon>
        <taxon>Nematoda</taxon>
        <taxon>Enoplea</taxon>
        <taxon>Dorylaimia</taxon>
        <taxon>Mermithida</taxon>
        <taxon>Mermithoidea</taxon>
        <taxon>Mermithidae</taxon>
        <taxon>Romanomermis</taxon>
    </lineage>
</organism>
<accession>A0A915J7V1</accession>
<proteinExistence type="predicted"/>
<evidence type="ECO:0000313" key="1">
    <source>
        <dbReference type="Proteomes" id="UP000887565"/>
    </source>
</evidence>